<organism evidence="7 8">
    <name type="scientific">Ottowia cancrivicina</name>
    <dbReference type="NCBI Taxonomy" id="3040346"/>
    <lineage>
        <taxon>Bacteria</taxon>
        <taxon>Pseudomonadati</taxon>
        <taxon>Pseudomonadota</taxon>
        <taxon>Betaproteobacteria</taxon>
        <taxon>Burkholderiales</taxon>
        <taxon>Comamonadaceae</taxon>
        <taxon>Ottowia</taxon>
    </lineage>
</organism>
<reference evidence="7 8" key="1">
    <citation type="submission" date="2023-04" db="EMBL/GenBank/DDBJ databases">
        <title>Ottowia paracancer sp. nov., isolated from human stomach.</title>
        <authorList>
            <person name="Song Y."/>
        </authorList>
    </citation>
    <scope>NUCLEOTIDE SEQUENCE [LARGE SCALE GENOMIC DNA]</scope>
    <source>
        <strain evidence="7 8">10c7w1</strain>
    </source>
</reference>
<evidence type="ECO:0000256" key="5">
    <source>
        <dbReference type="ARBA" id="ARBA00022839"/>
    </source>
</evidence>
<comment type="subunit">
    <text evidence="6">Heterooligomer composed of large and small subunits.</text>
</comment>
<accession>A0AAW6RN22</accession>
<dbReference type="Proteomes" id="UP001237156">
    <property type="component" value="Unassembled WGS sequence"/>
</dbReference>
<evidence type="ECO:0000256" key="4">
    <source>
        <dbReference type="ARBA" id="ARBA00022801"/>
    </source>
</evidence>
<dbReference type="SUPFAM" id="SSF116842">
    <property type="entry name" value="XseB-like"/>
    <property type="match status" value="1"/>
</dbReference>
<proteinExistence type="inferred from homology"/>
<dbReference type="InterPro" id="IPR037004">
    <property type="entry name" value="Exonuc_VII_ssu_sf"/>
</dbReference>
<dbReference type="GO" id="GO:0009318">
    <property type="term" value="C:exodeoxyribonuclease VII complex"/>
    <property type="evidence" value="ECO:0007669"/>
    <property type="project" value="UniProtKB-UniRule"/>
</dbReference>
<dbReference type="GO" id="GO:0006308">
    <property type="term" value="P:DNA catabolic process"/>
    <property type="evidence" value="ECO:0007669"/>
    <property type="project" value="UniProtKB-UniRule"/>
</dbReference>
<evidence type="ECO:0000256" key="6">
    <source>
        <dbReference type="HAMAP-Rule" id="MF_00337"/>
    </source>
</evidence>
<keyword evidence="8" id="KW-1185">Reference proteome</keyword>
<comment type="catalytic activity">
    <reaction evidence="6">
        <text>Exonucleolytic cleavage in either 5'- to 3'- or 3'- to 5'-direction to yield nucleoside 5'-phosphates.</text>
        <dbReference type="EC" id="3.1.11.6"/>
    </reaction>
</comment>
<comment type="subcellular location">
    <subcellularLocation>
        <location evidence="6">Cytoplasm</location>
    </subcellularLocation>
</comment>
<keyword evidence="2 6" id="KW-0963">Cytoplasm</keyword>
<comment type="caution">
    <text evidence="7">The sequence shown here is derived from an EMBL/GenBank/DDBJ whole genome shotgun (WGS) entry which is preliminary data.</text>
</comment>
<dbReference type="GO" id="GO:0005829">
    <property type="term" value="C:cytosol"/>
    <property type="evidence" value="ECO:0007669"/>
    <property type="project" value="TreeGrafter"/>
</dbReference>
<evidence type="ECO:0000256" key="2">
    <source>
        <dbReference type="ARBA" id="ARBA00022490"/>
    </source>
</evidence>
<comment type="function">
    <text evidence="6">Bidirectionally degrades single-stranded DNA into large acid-insoluble oligonucleotides, which are then degraded further into small acid-soluble oligonucleotides.</text>
</comment>
<sequence length="81" mass="8886">MPPRKTASPPLPATYGEAVAQLEQIVSGLESGQLPLEDLLGQYQRGAQLLAFCRERLQAVEEQVRRLDGDVLRPLTQGDEA</sequence>
<dbReference type="PANTHER" id="PTHR34137:SF1">
    <property type="entry name" value="EXODEOXYRIBONUCLEASE 7 SMALL SUBUNIT"/>
    <property type="match status" value="1"/>
</dbReference>
<dbReference type="Gene3D" id="1.10.287.1040">
    <property type="entry name" value="Exonuclease VII, small subunit"/>
    <property type="match status" value="1"/>
</dbReference>
<comment type="similarity">
    <text evidence="1 6">Belongs to the XseB family.</text>
</comment>
<gene>
    <name evidence="6 7" type="primary">xseB</name>
    <name evidence="7" type="ORF">QB898_10420</name>
</gene>
<evidence type="ECO:0000256" key="3">
    <source>
        <dbReference type="ARBA" id="ARBA00022722"/>
    </source>
</evidence>
<dbReference type="Pfam" id="PF02609">
    <property type="entry name" value="Exonuc_VII_S"/>
    <property type="match status" value="1"/>
</dbReference>
<dbReference type="HAMAP" id="MF_00337">
    <property type="entry name" value="Exonuc_7_S"/>
    <property type="match status" value="1"/>
</dbReference>
<keyword evidence="4 6" id="KW-0378">Hydrolase</keyword>
<dbReference type="RefSeq" id="WP_279524900.1">
    <property type="nucleotide sequence ID" value="NZ_JARVII010000024.1"/>
</dbReference>
<evidence type="ECO:0000256" key="1">
    <source>
        <dbReference type="ARBA" id="ARBA00009998"/>
    </source>
</evidence>
<name>A0AAW6RN22_9BURK</name>
<evidence type="ECO:0000313" key="7">
    <source>
        <dbReference type="EMBL" id="MDG9700114.1"/>
    </source>
</evidence>
<dbReference type="EC" id="3.1.11.6" evidence="6"/>
<dbReference type="PIRSF" id="PIRSF006488">
    <property type="entry name" value="Exonuc_VII_S"/>
    <property type="match status" value="1"/>
</dbReference>
<dbReference type="GO" id="GO:0008855">
    <property type="term" value="F:exodeoxyribonuclease VII activity"/>
    <property type="evidence" value="ECO:0007669"/>
    <property type="project" value="UniProtKB-UniRule"/>
</dbReference>
<dbReference type="EMBL" id="JARVII010000024">
    <property type="protein sequence ID" value="MDG9700114.1"/>
    <property type="molecule type" value="Genomic_DNA"/>
</dbReference>
<evidence type="ECO:0000313" key="8">
    <source>
        <dbReference type="Proteomes" id="UP001237156"/>
    </source>
</evidence>
<dbReference type="InterPro" id="IPR003761">
    <property type="entry name" value="Exonuc_VII_S"/>
</dbReference>
<protein>
    <recommendedName>
        <fullName evidence="6">Exodeoxyribonuclease 7 small subunit</fullName>
        <ecNumber evidence="6">3.1.11.6</ecNumber>
    </recommendedName>
    <alternativeName>
        <fullName evidence="6">Exodeoxyribonuclease VII small subunit</fullName>
        <shortName evidence="6">Exonuclease VII small subunit</shortName>
    </alternativeName>
</protein>
<keyword evidence="3 6" id="KW-0540">Nuclease</keyword>
<dbReference type="PANTHER" id="PTHR34137">
    <property type="entry name" value="EXODEOXYRIBONUCLEASE 7 SMALL SUBUNIT"/>
    <property type="match status" value="1"/>
</dbReference>
<dbReference type="NCBIfam" id="TIGR01280">
    <property type="entry name" value="xseB"/>
    <property type="match status" value="1"/>
</dbReference>
<dbReference type="AlphaFoldDB" id="A0AAW6RN22"/>
<keyword evidence="5 6" id="KW-0269">Exonuclease</keyword>